<reference evidence="5" key="1">
    <citation type="submission" date="2023-07" db="EMBL/GenBank/DDBJ databases">
        <title>The genome sequence of Rhodocytophaga aerolata KACC 12507.</title>
        <authorList>
            <person name="Zhang X."/>
        </authorList>
    </citation>
    <scope>NUCLEOTIDE SEQUENCE</scope>
    <source>
        <strain evidence="5">KACC 12507</strain>
    </source>
</reference>
<dbReference type="PANTHER" id="PTHR42866">
    <property type="entry name" value="3-DEOXY-MANNO-OCTULOSONATE CYTIDYLYLTRANSFERASE"/>
    <property type="match status" value="1"/>
</dbReference>
<dbReference type="Gene3D" id="3.90.550.10">
    <property type="entry name" value="Spore Coat Polysaccharide Biosynthesis Protein SpsA, Chain A"/>
    <property type="match status" value="1"/>
</dbReference>
<comment type="caution">
    <text evidence="5">The sequence shown here is derived from an EMBL/GenBank/DDBJ whole genome shotgun (WGS) entry which is preliminary data.</text>
</comment>
<evidence type="ECO:0000256" key="4">
    <source>
        <dbReference type="HAMAP-Rule" id="MF_00057"/>
    </source>
</evidence>
<dbReference type="NCBIfam" id="NF003952">
    <property type="entry name" value="PRK05450.1-5"/>
    <property type="match status" value="1"/>
</dbReference>
<keyword evidence="6" id="KW-1185">Reference proteome</keyword>
<gene>
    <name evidence="4 5" type="primary">kdsB</name>
    <name evidence="5" type="ORF">Q0590_16680</name>
</gene>
<dbReference type="Pfam" id="PF02348">
    <property type="entry name" value="CTP_transf_3"/>
    <property type="match status" value="1"/>
</dbReference>
<evidence type="ECO:0000256" key="3">
    <source>
        <dbReference type="ARBA" id="ARBA00022985"/>
    </source>
</evidence>
<protein>
    <recommendedName>
        <fullName evidence="4">3-deoxy-manno-octulosonate cytidylyltransferase</fullName>
        <ecNumber evidence="4">2.7.7.38</ecNumber>
    </recommendedName>
    <alternativeName>
        <fullName evidence="4">CMP-2-keto-3-deoxyoctulosonic acid synthase</fullName>
        <shortName evidence="4">CKS</shortName>
        <shortName evidence="4">CMP-KDO synthase</shortName>
    </alternativeName>
</protein>
<name>A0ABT8R973_9BACT</name>
<dbReference type="Proteomes" id="UP001168528">
    <property type="component" value="Unassembled WGS sequence"/>
</dbReference>
<dbReference type="EMBL" id="JAUKPO010000009">
    <property type="protein sequence ID" value="MDO1447909.1"/>
    <property type="molecule type" value="Genomic_DNA"/>
</dbReference>
<evidence type="ECO:0000313" key="5">
    <source>
        <dbReference type="EMBL" id="MDO1447909.1"/>
    </source>
</evidence>
<comment type="function">
    <text evidence="4">Activates KDO (a required 8-carbon sugar) for incorporation into bacterial lipopolysaccharide in Gram-negative bacteria.</text>
</comment>
<dbReference type="NCBIfam" id="TIGR00466">
    <property type="entry name" value="kdsB"/>
    <property type="match status" value="1"/>
</dbReference>
<comment type="catalytic activity">
    <reaction evidence="4">
        <text>3-deoxy-alpha-D-manno-oct-2-ulosonate + CTP = CMP-3-deoxy-beta-D-manno-octulosonate + diphosphate</text>
        <dbReference type="Rhea" id="RHEA:23448"/>
        <dbReference type="ChEBI" id="CHEBI:33019"/>
        <dbReference type="ChEBI" id="CHEBI:37563"/>
        <dbReference type="ChEBI" id="CHEBI:85986"/>
        <dbReference type="ChEBI" id="CHEBI:85987"/>
        <dbReference type="EC" id="2.7.7.38"/>
    </reaction>
</comment>
<evidence type="ECO:0000313" key="6">
    <source>
        <dbReference type="Proteomes" id="UP001168528"/>
    </source>
</evidence>
<comment type="similarity">
    <text evidence="4">Belongs to the KdsB family.</text>
</comment>
<dbReference type="CDD" id="cd02517">
    <property type="entry name" value="CMP-KDO-Synthetase"/>
    <property type="match status" value="1"/>
</dbReference>
<dbReference type="RefSeq" id="WP_302038714.1">
    <property type="nucleotide sequence ID" value="NZ_JAUKPO010000009.1"/>
</dbReference>
<evidence type="ECO:0000256" key="1">
    <source>
        <dbReference type="ARBA" id="ARBA00022679"/>
    </source>
</evidence>
<dbReference type="NCBIfam" id="NF009905">
    <property type="entry name" value="PRK13368.1"/>
    <property type="match status" value="1"/>
</dbReference>
<accession>A0ABT8R973</accession>
<sequence length="247" mass="27990">MTTILGIIPARYASTRFPAKALALINGKTMVQRVYEQALQASALQQVVVATDHQLIYDHIRQIGGQVVMTSPDHPSGTDRCFEALQKSHFSCDYVINIQGDEPFIQPEQINILAECLKDSQTEIATLVKKIEDLQTLLDPNKPKVLLNTRAEAIYFSRQTLPYIRGAEKEHWLEKHTYYKHIGMYAYRTDVLAQLTQLPVSSLEKAEALEQLRWLENGYRIQAAITPYDTMGIDTPEDLQKALAAMQ</sequence>
<comment type="pathway">
    <text evidence="4">Nucleotide-sugar biosynthesis; CMP-3-deoxy-D-manno-octulosonate biosynthesis; CMP-3-deoxy-D-manno-octulosonate from 3-deoxy-D-manno-octulosonate and CTP: step 1/1.</text>
</comment>
<dbReference type="InterPro" id="IPR004528">
    <property type="entry name" value="KdsB"/>
</dbReference>
<dbReference type="InterPro" id="IPR003329">
    <property type="entry name" value="Cytidylyl_trans"/>
</dbReference>
<proteinExistence type="inferred from homology"/>
<dbReference type="GO" id="GO:0008690">
    <property type="term" value="F:3-deoxy-manno-octulosonate cytidylyltransferase activity"/>
    <property type="evidence" value="ECO:0007669"/>
    <property type="project" value="UniProtKB-EC"/>
</dbReference>
<keyword evidence="1 4" id="KW-0808">Transferase</keyword>
<dbReference type="EC" id="2.7.7.38" evidence="4"/>
<dbReference type="HAMAP" id="MF_00057">
    <property type="entry name" value="KdsB"/>
    <property type="match status" value="1"/>
</dbReference>
<comment type="subcellular location">
    <subcellularLocation>
        <location evidence="4">Cytoplasm</location>
    </subcellularLocation>
</comment>
<evidence type="ECO:0000256" key="2">
    <source>
        <dbReference type="ARBA" id="ARBA00022695"/>
    </source>
</evidence>
<keyword evidence="2 4" id="KW-0548">Nucleotidyltransferase</keyword>
<organism evidence="5 6">
    <name type="scientific">Rhodocytophaga aerolata</name>
    <dbReference type="NCBI Taxonomy" id="455078"/>
    <lineage>
        <taxon>Bacteria</taxon>
        <taxon>Pseudomonadati</taxon>
        <taxon>Bacteroidota</taxon>
        <taxon>Cytophagia</taxon>
        <taxon>Cytophagales</taxon>
        <taxon>Rhodocytophagaceae</taxon>
        <taxon>Rhodocytophaga</taxon>
    </lineage>
</organism>
<dbReference type="SUPFAM" id="SSF53448">
    <property type="entry name" value="Nucleotide-diphospho-sugar transferases"/>
    <property type="match status" value="1"/>
</dbReference>
<dbReference type="PANTHER" id="PTHR42866:SF2">
    <property type="entry name" value="3-DEOXY-MANNO-OCTULOSONATE CYTIDYLYLTRANSFERASE, MITOCHONDRIAL"/>
    <property type="match status" value="1"/>
</dbReference>
<keyword evidence="4" id="KW-0963">Cytoplasm</keyword>
<dbReference type="InterPro" id="IPR029044">
    <property type="entry name" value="Nucleotide-diphossugar_trans"/>
</dbReference>
<keyword evidence="3 4" id="KW-0448">Lipopolysaccharide biosynthesis</keyword>
<dbReference type="NCBIfam" id="NF003950">
    <property type="entry name" value="PRK05450.1-3"/>
    <property type="match status" value="1"/>
</dbReference>